<evidence type="ECO:0000313" key="3">
    <source>
        <dbReference type="Proteomes" id="UP000078507"/>
    </source>
</evidence>
<organism evidence="2 3">
    <name type="scientific">Sinorhizobium saheli</name>
    <dbReference type="NCBI Taxonomy" id="36856"/>
    <lineage>
        <taxon>Bacteria</taxon>
        <taxon>Pseudomonadati</taxon>
        <taxon>Pseudomonadota</taxon>
        <taxon>Alphaproteobacteria</taxon>
        <taxon>Hyphomicrobiales</taxon>
        <taxon>Rhizobiaceae</taxon>
        <taxon>Sinorhizobium/Ensifer group</taxon>
        <taxon>Sinorhizobium</taxon>
    </lineage>
</organism>
<proteinExistence type="predicted"/>
<dbReference type="STRING" id="36856.ATB98_24595"/>
<reference evidence="2 3" key="1">
    <citation type="submission" date="2015-11" db="EMBL/GenBank/DDBJ databases">
        <title>Ensifer anhuiense sp. nov., an effective nitrogen fixation bacterium with Glycine soja.</title>
        <authorList>
            <person name="Yan H."/>
            <person name="Chen W."/>
        </authorList>
    </citation>
    <scope>NUCLEOTIDE SEQUENCE [LARGE SCALE GENOMIC DNA]</scope>
    <source>
        <strain evidence="2 3">LMG 7837</strain>
    </source>
</reference>
<gene>
    <name evidence="2" type="ORF">ATB98_24595</name>
</gene>
<keyword evidence="1" id="KW-0472">Membrane</keyword>
<dbReference type="RefSeq" id="WP_066868320.1">
    <property type="nucleotide sequence ID" value="NZ_LNQB01000043.1"/>
</dbReference>
<keyword evidence="1" id="KW-1133">Transmembrane helix</keyword>
<feature type="transmembrane region" description="Helical" evidence="1">
    <location>
        <begin position="121"/>
        <end position="144"/>
    </location>
</feature>
<keyword evidence="1" id="KW-0812">Transmembrane</keyword>
<protein>
    <recommendedName>
        <fullName evidence="4">Exonuclease domain-containing protein</fullName>
    </recommendedName>
</protein>
<sequence length="160" mass="17481">MSGRFELCERADLVVAHNVGFDRPFCEAFSSMFSGKAWARSVKEVDRAARGFEGTIVDGGMAIVEVATLTNQVAELVDCRRDLVEYVPWAGMLFACGLPWLGRGLGPEKYLDFVQALPVEYSGLMSIAVGLAVPVAKILVVSAFTRGHATSWAKTFRQVF</sequence>
<evidence type="ECO:0008006" key="4">
    <source>
        <dbReference type="Google" id="ProtNLM"/>
    </source>
</evidence>
<comment type="caution">
    <text evidence="2">The sequence shown here is derived from an EMBL/GenBank/DDBJ whole genome shotgun (WGS) entry which is preliminary data.</text>
</comment>
<dbReference type="Proteomes" id="UP000078507">
    <property type="component" value="Unassembled WGS sequence"/>
</dbReference>
<evidence type="ECO:0000256" key="1">
    <source>
        <dbReference type="SAM" id="Phobius"/>
    </source>
</evidence>
<dbReference type="AlphaFoldDB" id="A0A178YS24"/>
<evidence type="ECO:0000313" key="2">
    <source>
        <dbReference type="EMBL" id="OAP50187.1"/>
    </source>
</evidence>
<accession>A0A178YS24</accession>
<feature type="transmembrane region" description="Helical" evidence="1">
    <location>
        <begin position="83"/>
        <end position="101"/>
    </location>
</feature>
<dbReference type="EMBL" id="LNQB01000043">
    <property type="protein sequence ID" value="OAP50187.1"/>
    <property type="molecule type" value="Genomic_DNA"/>
</dbReference>
<keyword evidence="3" id="KW-1185">Reference proteome</keyword>
<name>A0A178YS24_SINSA</name>